<dbReference type="Proteomes" id="UP000257706">
    <property type="component" value="Unassembled WGS sequence"/>
</dbReference>
<dbReference type="GO" id="GO:0003824">
    <property type="term" value="F:catalytic activity"/>
    <property type="evidence" value="ECO:0007669"/>
    <property type="project" value="InterPro"/>
</dbReference>
<dbReference type="RefSeq" id="WP_062768169.1">
    <property type="nucleotide sequence ID" value="NZ_CP121027.1"/>
</dbReference>
<reference evidence="2 5" key="2">
    <citation type="journal article" date="2018" name="Nat. Biotechnol.">
        <title>A standardized bacterial taxonomy based on genome phylogeny substantially revises the tree of life.</title>
        <authorList>
            <person name="Parks D.H."/>
            <person name="Chuvochina M."/>
            <person name="Waite D.W."/>
            <person name="Rinke C."/>
            <person name="Skarshewski A."/>
            <person name="Chaumeil P.A."/>
            <person name="Hugenholtz P."/>
        </authorList>
    </citation>
    <scope>NUCLEOTIDE SEQUENCE [LARGE SCALE GENOMIC DNA]</scope>
    <source>
        <strain evidence="2">UBA8739</strain>
    </source>
</reference>
<dbReference type="EMBL" id="DMAI01000346">
    <property type="protein sequence ID" value="HAE49922.1"/>
    <property type="molecule type" value="Genomic_DNA"/>
</dbReference>
<evidence type="ECO:0000313" key="3">
    <source>
        <dbReference type="EMBL" id="KYO50448.1"/>
    </source>
</evidence>
<dbReference type="InterPro" id="IPR011037">
    <property type="entry name" value="Pyrv_Knase-like_insert_dom_sf"/>
</dbReference>
<dbReference type="SUPFAM" id="SSF50800">
    <property type="entry name" value="PK beta-barrel domain-like"/>
    <property type="match status" value="1"/>
</dbReference>
<comment type="caution">
    <text evidence="3">The sequence shown here is derived from an EMBL/GenBank/DDBJ whole genome shotgun (WGS) entry which is preliminary data.</text>
</comment>
<dbReference type="Gene3D" id="2.40.33.20">
    <property type="entry name" value="PK beta-barrel domain-like"/>
    <property type="match status" value="1"/>
</dbReference>
<evidence type="ECO:0000313" key="2">
    <source>
        <dbReference type="EMBL" id="HAE49922.1"/>
    </source>
</evidence>
<dbReference type="GO" id="GO:0030151">
    <property type="term" value="F:molybdenum ion binding"/>
    <property type="evidence" value="ECO:0007669"/>
    <property type="project" value="InterPro"/>
</dbReference>
<reference evidence="3 4" key="1">
    <citation type="submission" date="2015-12" db="EMBL/GenBank/DDBJ databases">
        <title>Genome sequence of Tistrella mobilis MCCC 1A02139.</title>
        <authorList>
            <person name="Lu L."/>
            <person name="Lai Q."/>
            <person name="Shao Z."/>
            <person name="Qian P."/>
        </authorList>
    </citation>
    <scope>NUCLEOTIDE SEQUENCE [LARGE SCALE GENOMIC DNA]</scope>
    <source>
        <strain evidence="3 4">MCCC 1A02139</strain>
    </source>
</reference>
<dbReference type="Pfam" id="PF03473">
    <property type="entry name" value="MOSC"/>
    <property type="match status" value="1"/>
</dbReference>
<protein>
    <submittedName>
        <fullName evidence="2">MOSC domain-containing protein</fullName>
    </submittedName>
</protein>
<dbReference type="EMBL" id="LPZR01000198">
    <property type="protein sequence ID" value="KYO50448.1"/>
    <property type="molecule type" value="Genomic_DNA"/>
</dbReference>
<dbReference type="PROSITE" id="PS51340">
    <property type="entry name" value="MOSC"/>
    <property type="match status" value="1"/>
</dbReference>
<dbReference type="GO" id="GO:0030170">
    <property type="term" value="F:pyridoxal phosphate binding"/>
    <property type="evidence" value="ECO:0007669"/>
    <property type="project" value="InterPro"/>
</dbReference>
<organism evidence="3 4">
    <name type="scientific">Tistrella mobilis</name>
    <dbReference type="NCBI Taxonomy" id="171437"/>
    <lineage>
        <taxon>Bacteria</taxon>
        <taxon>Pseudomonadati</taxon>
        <taxon>Pseudomonadota</taxon>
        <taxon>Alphaproteobacteria</taxon>
        <taxon>Geminicoccales</taxon>
        <taxon>Geminicoccaceae</taxon>
        <taxon>Tistrella</taxon>
    </lineage>
</organism>
<evidence type="ECO:0000313" key="5">
    <source>
        <dbReference type="Proteomes" id="UP000257706"/>
    </source>
</evidence>
<evidence type="ECO:0000313" key="4">
    <source>
        <dbReference type="Proteomes" id="UP000075787"/>
    </source>
</evidence>
<sequence length="256" mass="27687">MADGALIDINRFPVKSLSVDRLTEARLETGAGLPADRRFAFAKIGTQPNPFQPEWRPKAAFHVMVTEPRMAAIACRYDTETDRLVLTLPDGEAIAGQGDDPDFAVRAGQLVARHLDLPPARAPMLVKAGTGSFTDKERQMLSITNLASGRALAHAMGLAPEALDPLRFRNNLVADFGEPWIERDLIGRTIEIGEVAVEAVAPVIRCAATHVRPGTAIRDLEVLPALSSTQGHKEFGVFTVVTRPGTIRAGDPITIR</sequence>
<dbReference type="OrthoDB" id="581532at2"/>
<gene>
    <name evidence="3" type="ORF">AUP44_13140</name>
    <name evidence="2" type="ORF">DCK97_21135</name>
</gene>
<dbReference type="GeneID" id="97240196"/>
<evidence type="ECO:0000259" key="1">
    <source>
        <dbReference type="PROSITE" id="PS51340"/>
    </source>
</evidence>
<feature type="domain" description="MOSC" evidence="1">
    <location>
        <begin position="110"/>
        <end position="256"/>
    </location>
</feature>
<name>A0A162K469_9PROT</name>
<accession>A0A162K469</accession>
<proteinExistence type="predicted"/>
<dbReference type="Proteomes" id="UP000075787">
    <property type="component" value="Unassembled WGS sequence"/>
</dbReference>
<dbReference type="AlphaFoldDB" id="A0A162K469"/>
<dbReference type="InterPro" id="IPR005303">
    <property type="entry name" value="MOCOS_middle"/>
</dbReference>
<dbReference type="InterPro" id="IPR005302">
    <property type="entry name" value="MoCF_Sase_C"/>
</dbReference>
<dbReference type="Pfam" id="PF03476">
    <property type="entry name" value="MOSC_N"/>
    <property type="match status" value="1"/>
</dbReference>